<feature type="compositionally biased region" description="Polar residues" evidence="1">
    <location>
        <begin position="48"/>
        <end position="64"/>
    </location>
</feature>
<feature type="region of interest" description="Disordered" evidence="1">
    <location>
        <begin position="37"/>
        <end position="98"/>
    </location>
</feature>
<protein>
    <recommendedName>
        <fullName evidence="3">DUF4124 domain-containing protein</fullName>
    </recommendedName>
</protein>
<dbReference type="InterPro" id="IPR025392">
    <property type="entry name" value="DUF4124"/>
</dbReference>
<accession>A0A840BH12</accession>
<evidence type="ECO:0000259" key="3">
    <source>
        <dbReference type="Pfam" id="PF13511"/>
    </source>
</evidence>
<evidence type="ECO:0000313" key="5">
    <source>
        <dbReference type="Proteomes" id="UP000561045"/>
    </source>
</evidence>
<feature type="signal peptide" evidence="2">
    <location>
        <begin position="1"/>
        <end position="20"/>
    </location>
</feature>
<dbReference type="Proteomes" id="UP000561045">
    <property type="component" value="Unassembled WGS sequence"/>
</dbReference>
<reference evidence="4 5" key="1">
    <citation type="submission" date="2020-08" db="EMBL/GenBank/DDBJ databases">
        <title>Genomic Encyclopedia of Type Strains, Phase IV (KMG-IV): sequencing the most valuable type-strain genomes for metagenomic binning, comparative biology and taxonomic classification.</title>
        <authorList>
            <person name="Goeker M."/>
        </authorList>
    </citation>
    <scope>NUCLEOTIDE SEQUENCE [LARGE SCALE GENOMIC DNA]</scope>
    <source>
        <strain evidence="4 5">DSM 106739</strain>
    </source>
</reference>
<comment type="caution">
    <text evidence="4">The sequence shown here is derived from an EMBL/GenBank/DDBJ whole genome shotgun (WGS) entry which is preliminary data.</text>
</comment>
<feature type="compositionally biased region" description="Basic and acidic residues" evidence="1">
    <location>
        <begin position="65"/>
        <end position="95"/>
    </location>
</feature>
<organism evidence="4 5">
    <name type="scientific">Niveibacterium umoris</name>
    <dbReference type="NCBI Taxonomy" id="1193620"/>
    <lineage>
        <taxon>Bacteria</taxon>
        <taxon>Pseudomonadati</taxon>
        <taxon>Pseudomonadota</taxon>
        <taxon>Betaproteobacteria</taxon>
        <taxon>Rhodocyclales</taxon>
        <taxon>Rhodocyclaceae</taxon>
        <taxon>Niveibacterium</taxon>
    </lineage>
</organism>
<dbReference type="RefSeq" id="WP_183632131.1">
    <property type="nucleotide sequence ID" value="NZ_BAABLE010000011.1"/>
</dbReference>
<keyword evidence="2" id="KW-0732">Signal</keyword>
<keyword evidence="5" id="KW-1185">Reference proteome</keyword>
<dbReference type="Pfam" id="PF13511">
    <property type="entry name" value="DUF4124"/>
    <property type="match status" value="1"/>
</dbReference>
<evidence type="ECO:0000313" key="4">
    <source>
        <dbReference type="EMBL" id="MBB4011504.1"/>
    </source>
</evidence>
<dbReference type="EMBL" id="JACIET010000001">
    <property type="protein sequence ID" value="MBB4011504.1"/>
    <property type="molecule type" value="Genomic_DNA"/>
</dbReference>
<feature type="chain" id="PRO_5032286218" description="DUF4124 domain-containing protein" evidence="2">
    <location>
        <begin position="21"/>
        <end position="147"/>
    </location>
</feature>
<evidence type="ECO:0000256" key="2">
    <source>
        <dbReference type="SAM" id="SignalP"/>
    </source>
</evidence>
<name>A0A840BH12_9RHOO</name>
<sequence>MKHLTLVLLFALGAQGIALAGDVYTWKDKNGVVHYADQPPSDVDAKQVRSNAPSSGIGSTQSELTKADKDFKEKQSKQGEADKKTEEAAARKAARDQSCNALRSRIALFEQGGRIATNEGGERVLLSDDQIAAELSKMRTRQAAECK</sequence>
<proteinExistence type="predicted"/>
<dbReference type="AlphaFoldDB" id="A0A840BH12"/>
<evidence type="ECO:0000256" key="1">
    <source>
        <dbReference type="SAM" id="MobiDB-lite"/>
    </source>
</evidence>
<gene>
    <name evidence="4" type="ORF">GGR36_000812</name>
</gene>
<feature type="domain" description="DUF4124" evidence="3">
    <location>
        <begin position="18"/>
        <end position="55"/>
    </location>
</feature>